<evidence type="ECO:0000313" key="1">
    <source>
        <dbReference type="EMBL" id="EDQ99098.1"/>
    </source>
</evidence>
<dbReference type="GeneID" id="6085908"/>
<accession>B0E228</accession>
<sequence>MPRFHPYTDPDKIWEFGLTEEKPVYDSNVRDIEASQAAHDPPFARFVKCIFYGTDCTKPFLVNVPYRVGLHNQQIVSSLDTSYWLPQGDSGAMVDFTPKFYDICSPPQEDSEGESLSSQDEDEVERLYSIIYSPQVSVVVLCISSFQPSYSPERMFPMD</sequence>
<protein>
    <submittedName>
        <fullName evidence="1">Predicted protein</fullName>
    </submittedName>
</protein>
<gene>
    <name evidence="1" type="ORF">LACBIDRAFT_335349</name>
</gene>
<name>B0E228_LACBS</name>
<organism evidence="2">
    <name type="scientific">Laccaria bicolor (strain S238N-H82 / ATCC MYA-4686)</name>
    <name type="common">Bicoloured deceiver</name>
    <name type="synonym">Laccaria laccata var. bicolor</name>
    <dbReference type="NCBI Taxonomy" id="486041"/>
    <lineage>
        <taxon>Eukaryota</taxon>
        <taxon>Fungi</taxon>
        <taxon>Dikarya</taxon>
        <taxon>Basidiomycota</taxon>
        <taxon>Agaricomycotina</taxon>
        <taxon>Agaricomycetes</taxon>
        <taxon>Agaricomycetidae</taxon>
        <taxon>Agaricales</taxon>
        <taxon>Agaricineae</taxon>
        <taxon>Hydnangiaceae</taxon>
        <taxon>Laccaria</taxon>
    </lineage>
</organism>
<dbReference type="HOGENOM" id="CLU_1661071_0_0_1"/>
<dbReference type="AlphaFoldDB" id="B0E228"/>
<evidence type="ECO:0000313" key="2">
    <source>
        <dbReference type="Proteomes" id="UP000001194"/>
    </source>
</evidence>
<dbReference type="RefSeq" id="XP_001890231.1">
    <property type="nucleotide sequence ID" value="XM_001890196.1"/>
</dbReference>
<dbReference type="EMBL" id="DS547173">
    <property type="protein sequence ID" value="EDQ99098.1"/>
    <property type="molecule type" value="Genomic_DNA"/>
</dbReference>
<proteinExistence type="predicted"/>
<dbReference type="OrthoDB" id="2612944at2759"/>
<dbReference type="Proteomes" id="UP000001194">
    <property type="component" value="Unassembled WGS sequence"/>
</dbReference>
<reference evidence="1 2" key="1">
    <citation type="journal article" date="2008" name="Nature">
        <title>The genome of Laccaria bicolor provides insights into mycorrhizal symbiosis.</title>
        <authorList>
            <person name="Martin F."/>
            <person name="Aerts A."/>
            <person name="Ahren D."/>
            <person name="Brun A."/>
            <person name="Danchin E.G.J."/>
            <person name="Duchaussoy F."/>
            <person name="Gibon J."/>
            <person name="Kohler A."/>
            <person name="Lindquist E."/>
            <person name="Pereda V."/>
            <person name="Salamov A."/>
            <person name="Shapiro H.J."/>
            <person name="Wuyts J."/>
            <person name="Blaudez D."/>
            <person name="Buee M."/>
            <person name="Brokstein P."/>
            <person name="Canbaeck B."/>
            <person name="Cohen D."/>
            <person name="Courty P.E."/>
            <person name="Coutinho P.M."/>
            <person name="Delaruelle C."/>
            <person name="Detter J.C."/>
            <person name="Deveau A."/>
            <person name="DiFazio S."/>
            <person name="Duplessis S."/>
            <person name="Fraissinet-Tachet L."/>
            <person name="Lucic E."/>
            <person name="Frey-Klett P."/>
            <person name="Fourrey C."/>
            <person name="Feussner I."/>
            <person name="Gay G."/>
            <person name="Grimwood J."/>
            <person name="Hoegger P.J."/>
            <person name="Jain P."/>
            <person name="Kilaru S."/>
            <person name="Labbe J."/>
            <person name="Lin Y.C."/>
            <person name="Legue V."/>
            <person name="Le Tacon F."/>
            <person name="Marmeisse R."/>
            <person name="Melayah D."/>
            <person name="Montanini B."/>
            <person name="Muratet M."/>
            <person name="Nehls U."/>
            <person name="Niculita-Hirzel H."/>
            <person name="Oudot-Le Secq M.P."/>
            <person name="Peter M."/>
            <person name="Quesneville H."/>
            <person name="Rajashekar B."/>
            <person name="Reich M."/>
            <person name="Rouhier N."/>
            <person name="Schmutz J."/>
            <person name="Yin T."/>
            <person name="Chalot M."/>
            <person name="Henrissat B."/>
            <person name="Kuees U."/>
            <person name="Lucas S."/>
            <person name="Van de Peer Y."/>
            <person name="Podila G.K."/>
            <person name="Polle A."/>
            <person name="Pukkila P.J."/>
            <person name="Richardson P.M."/>
            <person name="Rouze P."/>
            <person name="Sanders I.R."/>
            <person name="Stajich J.E."/>
            <person name="Tunlid A."/>
            <person name="Tuskan G."/>
            <person name="Grigoriev I.V."/>
        </authorList>
    </citation>
    <scope>NUCLEOTIDE SEQUENCE [LARGE SCALE GENOMIC DNA]</scope>
    <source>
        <strain evidence="2">S238N-H82 / ATCC MYA-4686</strain>
    </source>
</reference>
<dbReference type="KEGG" id="lbc:LACBIDRAFT_335349"/>
<keyword evidence="2" id="KW-1185">Reference proteome</keyword>
<dbReference type="InParanoid" id="B0E228"/>